<dbReference type="Gene3D" id="3.40.50.300">
    <property type="entry name" value="P-loop containing nucleotide triphosphate hydrolases"/>
    <property type="match status" value="1"/>
</dbReference>
<name>A0A7S4A0L3_9STRA</name>
<evidence type="ECO:0000313" key="4">
    <source>
        <dbReference type="Proteomes" id="UP000789595"/>
    </source>
</evidence>
<evidence type="ECO:0000313" key="3">
    <source>
        <dbReference type="EMBL" id="CAH0364217.1"/>
    </source>
</evidence>
<sequence length="1024" mass="112635">MSNRPPTDFCVGLVIGPAGGARNTYLKEMFEYKWRRPHNWGADEPVISALARLERGAADEEEKAVRATRRLAACGLSSVPSWMRPYDCLSNGEAARADVAAAIATHESNKNRFCVVNDFACVVNRDAAMSMACAIGKYARRERLTGLVLATAHEDCCAYLQPDWILDSATGAMTRRPGPARSPVVTWECDWSGCPMSTNWKTPPPAERRGTRNTDLVREISNTYDVSPEAIERIVLGDGALPDAVATNVTMGRVAELASQAFDFDFYGESTFVPPDFPRKSLAQDWDIGVVHGPSGSGKTTVLRQLFGGAEGKVATAAPDWNTTHVVSAAFKKKFGAGDASARLDACALSAEERAMRFSELSACARARAQVAWLLAEDAVLDEFTSLAPRPLAWDVARGVSGYVRQHALKRVVVASVHEDVVAHLRPSWLFPTAVATSCWHDDGKKPKPTGEVRYGCLVMLNSDRIAAAAPPRRNPNLYEPPRVTLQMRRAPYYHYAPFEKHHYLCGGVQDGAWCFEVTLHGRPVGFHAVQSAFGEVGAGEGTTGASREHRVVILPDFQGIGLGWQMSEVVAARHAEMGRRFMSITMHHTFGGGRDRSERWRPKPKNHAADKYEASHDTSHRALQAAGTWAPTPRDRLRPSYRHEYVAEGAAREAFLRALSTNIPKHKCKGEGCSHCWSNRDMVCRRIKCLDSKGKKLPKKDLEGTPWGTPPARPLGVAAPPTVDVSKRRESPALTKRLEKVEVVGGRGPKRQAAQPKGSTKAKKVAEKARARDTGGRDWAYDRRKKAWIVCAADAADFTLDHEAVGDEVRCDVHGEALDGEVLGVAEGPPWRCRIRYESGLQEDLDEKQFGMARRAHTTWQNKLAKGAKPPRAAPKRKAPAKPAAKRRKPRYEDDDDEAFTAPAPARTGTGGRRSARATATRGSMREASDDEDFELVDVDEPAPAPAPPPPKRARTAPQQEFKKGDRVDAKFGYRWYRATVDEVIRDAAGKITKYEIRWPSNDDCNRIARGNVRAPVDGTEEG</sequence>
<feature type="region of interest" description="Disordered" evidence="1">
    <location>
        <begin position="747"/>
        <end position="772"/>
    </location>
</feature>
<reference evidence="2" key="1">
    <citation type="submission" date="2021-01" db="EMBL/GenBank/DDBJ databases">
        <authorList>
            <person name="Corre E."/>
            <person name="Pelletier E."/>
            <person name="Niang G."/>
            <person name="Scheremetjew M."/>
            <person name="Finn R."/>
            <person name="Kale V."/>
            <person name="Holt S."/>
            <person name="Cochrane G."/>
            <person name="Meng A."/>
            <person name="Brown T."/>
            <person name="Cohen L."/>
        </authorList>
    </citation>
    <scope>NUCLEOTIDE SEQUENCE</scope>
    <source>
        <strain evidence="2">CCMP1756</strain>
    </source>
</reference>
<feature type="compositionally biased region" description="Acidic residues" evidence="1">
    <location>
        <begin position="930"/>
        <end position="942"/>
    </location>
</feature>
<feature type="region of interest" description="Disordered" evidence="1">
    <location>
        <begin position="859"/>
        <end position="967"/>
    </location>
</feature>
<dbReference type="SUPFAM" id="SSF52540">
    <property type="entry name" value="P-loop containing nucleoside triphosphate hydrolases"/>
    <property type="match status" value="1"/>
</dbReference>
<dbReference type="Proteomes" id="UP000789595">
    <property type="component" value="Unassembled WGS sequence"/>
</dbReference>
<feature type="region of interest" description="Disordered" evidence="1">
    <location>
        <begin position="591"/>
        <end position="617"/>
    </location>
</feature>
<evidence type="ECO:0000256" key="1">
    <source>
        <dbReference type="SAM" id="MobiDB-lite"/>
    </source>
</evidence>
<dbReference type="AlphaFoldDB" id="A0A7S4A0L3"/>
<reference evidence="3" key="2">
    <citation type="submission" date="2021-11" db="EMBL/GenBank/DDBJ databases">
        <authorList>
            <consortium name="Genoscope - CEA"/>
            <person name="William W."/>
        </authorList>
    </citation>
    <scope>NUCLEOTIDE SEQUENCE</scope>
</reference>
<dbReference type="InterPro" id="IPR016181">
    <property type="entry name" value="Acyl_CoA_acyltransferase"/>
</dbReference>
<dbReference type="InterPro" id="IPR027417">
    <property type="entry name" value="P-loop_NTPase"/>
</dbReference>
<protein>
    <submittedName>
        <fullName evidence="2">Uncharacterized protein</fullName>
    </submittedName>
</protein>
<dbReference type="OrthoDB" id="449510at2759"/>
<dbReference type="EMBL" id="HBIW01018169">
    <property type="protein sequence ID" value="CAE0700203.1"/>
    <property type="molecule type" value="Transcribed_RNA"/>
</dbReference>
<dbReference type="EMBL" id="CAKKNE010000001">
    <property type="protein sequence ID" value="CAH0364217.1"/>
    <property type="molecule type" value="Genomic_DNA"/>
</dbReference>
<keyword evidence="4" id="KW-1185">Reference proteome</keyword>
<feature type="region of interest" description="Disordered" evidence="1">
    <location>
        <begin position="701"/>
        <end position="726"/>
    </location>
</feature>
<dbReference type="SUPFAM" id="SSF55729">
    <property type="entry name" value="Acyl-CoA N-acyltransferases (Nat)"/>
    <property type="match status" value="1"/>
</dbReference>
<gene>
    <name evidence="2" type="ORF">PCAL00307_LOCUS15639</name>
    <name evidence="3" type="ORF">PECAL_1P05700</name>
</gene>
<accession>A0A7S4A0L3</accession>
<proteinExistence type="predicted"/>
<organism evidence="2">
    <name type="scientific">Pelagomonas calceolata</name>
    <dbReference type="NCBI Taxonomy" id="35677"/>
    <lineage>
        <taxon>Eukaryota</taxon>
        <taxon>Sar</taxon>
        <taxon>Stramenopiles</taxon>
        <taxon>Ochrophyta</taxon>
        <taxon>Pelagophyceae</taxon>
        <taxon>Pelagomonadales</taxon>
        <taxon>Pelagomonadaceae</taxon>
        <taxon>Pelagomonas</taxon>
    </lineage>
</organism>
<evidence type="ECO:0000313" key="2">
    <source>
        <dbReference type="EMBL" id="CAE0700203.1"/>
    </source>
</evidence>
<feature type="compositionally biased region" description="Basic and acidic residues" evidence="1">
    <location>
        <begin position="594"/>
        <end position="617"/>
    </location>
</feature>
<feature type="compositionally biased region" description="Basic residues" evidence="1">
    <location>
        <begin position="875"/>
        <end position="891"/>
    </location>
</feature>